<dbReference type="AlphaFoldDB" id="A0A1H7B6A0"/>
<gene>
    <name evidence="1" type="ORF">SAMN05443287_10725</name>
</gene>
<dbReference type="Proteomes" id="UP000198707">
    <property type="component" value="Unassembled WGS sequence"/>
</dbReference>
<accession>A0A1H7B6A0</accession>
<evidence type="ECO:0000313" key="2">
    <source>
        <dbReference type="Proteomes" id="UP000198707"/>
    </source>
</evidence>
<dbReference type="STRING" id="1144548.SAMN05443287_10725"/>
<sequence>MDQVTAVLPLHDPAAAPLAPVTATLRTMFGTDDLPGLAPGLMVTDEAGWSPATSLTGGTRLPELLDSAVRLWGGTPHASAALAWKAYSYWAALPVVLGWAAARRVPLLDHAATLIHFADRRTLVTLGLRESIPVAVLPNDPLALAGLPQVRVVADERELLAALRATLLDGHLSPMITAIQGEVRIGTRTLLGSVAAGIGYALLRAADGLPGSAVEAIDTLLDTLDLADLVELVPGANGEPTVQRRTCCLAFTLPKPKVCQGCCIRTD</sequence>
<organism evidence="1 2">
    <name type="scientific">Micromonospora phaseoli</name>
    <dbReference type="NCBI Taxonomy" id="1144548"/>
    <lineage>
        <taxon>Bacteria</taxon>
        <taxon>Bacillati</taxon>
        <taxon>Actinomycetota</taxon>
        <taxon>Actinomycetes</taxon>
        <taxon>Micromonosporales</taxon>
        <taxon>Micromonosporaceae</taxon>
        <taxon>Micromonospora</taxon>
    </lineage>
</organism>
<reference evidence="2" key="1">
    <citation type="submission" date="2016-10" db="EMBL/GenBank/DDBJ databases">
        <authorList>
            <person name="Varghese N."/>
            <person name="Submissions S."/>
        </authorList>
    </citation>
    <scope>NUCLEOTIDE SEQUENCE [LARGE SCALE GENOMIC DNA]</scope>
    <source>
        <strain evidence="2">CGMCC 4.7038</strain>
    </source>
</reference>
<name>A0A1H7B6A0_9ACTN</name>
<evidence type="ECO:0000313" key="1">
    <source>
        <dbReference type="EMBL" id="SEJ72948.1"/>
    </source>
</evidence>
<proteinExistence type="predicted"/>
<dbReference type="EMBL" id="FNYV01000007">
    <property type="protein sequence ID" value="SEJ72948.1"/>
    <property type="molecule type" value="Genomic_DNA"/>
</dbReference>
<protein>
    <submittedName>
        <fullName evidence="1">Ferric iron reductase FhuF-like transporter</fullName>
    </submittedName>
</protein>
<keyword evidence="2" id="KW-1185">Reference proteome</keyword>